<organism evidence="1 2">
    <name type="scientific">Terrisporobacter muris</name>
    <dbReference type="NCBI Taxonomy" id="2963284"/>
    <lineage>
        <taxon>Bacteria</taxon>
        <taxon>Bacillati</taxon>
        <taxon>Bacillota</taxon>
        <taxon>Clostridia</taxon>
        <taxon>Peptostreptococcales</taxon>
        <taxon>Peptostreptococcaceae</taxon>
        <taxon>Terrisporobacter</taxon>
    </lineage>
</organism>
<dbReference type="RefSeq" id="WP_074429329.1">
    <property type="nucleotide sequence ID" value="NZ_JANKBY010000137.1"/>
</dbReference>
<proteinExistence type="predicted"/>
<gene>
    <name evidence="1" type="ORF">NSA58_11370</name>
</gene>
<comment type="caution">
    <text evidence="1">The sequence shown here is derived from an EMBL/GenBank/DDBJ whole genome shotgun (WGS) entry which is preliminary data.</text>
</comment>
<evidence type="ECO:0000313" key="1">
    <source>
        <dbReference type="EMBL" id="MCR1823389.1"/>
    </source>
</evidence>
<dbReference type="EMBL" id="JANKBY010000137">
    <property type="protein sequence ID" value="MCR1823389.1"/>
    <property type="molecule type" value="Genomic_DNA"/>
</dbReference>
<accession>A0A9X2MBL5</accession>
<reference evidence="1" key="1">
    <citation type="submission" date="2022-07" db="EMBL/GenBank/DDBJ databases">
        <title>Enhanced cultured diversity of the mouse gut microbiota enables custom-made synthetic communities.</title>
        <authorList>
            <person name="Afrizal A."/>
        </authorList>
    </citation>
    <scope>NUCLEOTIDE SEQUENCE</scope>
    <source>
        <strain evidence="1">DSM 29186</strain>
    </source>
</reference>
<protein>
    <submittedName>
        <fullName evidence="1">Uncharacterized protein</fullName>
    </submittedName>
</protein>
<evidence type="ECO:0000313" key="2">
    <source>
        <dbReference type="Proteomes" id="UP001140817"/>
    </source>
</evidence>
<sequence>MIIRITYDKYTINESYSYVYCPNNINIKRRNIKLEFVKWERSLGDLGMEREKEFFELHKIGDGYFYDLEDIMIYWINKYLLNYEYGNKAYLLDNNLDHSYDIDIDSDSISL</sequence>
<keyword evidence="2" id="KW-1185">Reference proteome</keyword>
<name>A0A9X2MBL5_9FIRM</name>
<dbReference type="Proteomes" id="UP001140817">
    <property type="component" value="Unassembled WGS sequence"/>
</dbReference>
<dbReference type="AlphaFoldDB" id="A0A9X2MBL5"/>